<sequence length="161" mass="17231">MRTLLLVLRKLLLTFVGLVLVAGALMIASILTDDPPKAGLCMAAYREASLGSVWLGLYQDGTFAYGQLERDINTRGTYRFRGDTLLLTADPGTTISCEQPRHRFVLRERRLVQLPDPGGQACIGYVNVRRGTLGACAGGPPSAPPEPGKGKHMAQGGPKAP</sequence>
<gene>
    <name evidence="2" type="ORF">AAFH49_17435</name>
</gene>
<dbReference type="EMBL" id="JBCEVZ010000053">
    <property type="protein sequence ID" value="MEL5996002.1"/>
    <property type="molecule type" value="Genomic_DNA"/>
</dbReference>
<accession>A0ABU9LZ17</accession>
<evidence type="ECO:0000256" key="1">
    <source>
        <dbReference type="SAM" id="MobiDB-lite"/>
    </source>
</evidence>
<feature type="region of interest" description="Disordered" evidence="1">
    <location>
        <begin position="137"/>
        <end position="161"/>
    </location>
</feature>
<evidence type="ECO:0000313" key="3">
    <source>
        <dbReference type="Proteomes" id="UP001479606"/>
    </source>
</evidence>
<dbReference type="RefSeq" id="WP_342300178.1">
    <property type="nucleotide sequence ID" value="NZ_JBCEVZ010000053.1"/>
</dbReference>
<dbReference type="Proteomes" id="UP001479606">
    <property type="component" value="Unassembled WGS sequence"/>
</dbReference>
<keyword evidence="3" id="KW-1185">Reference proteome</keyword>
<name>A0ABU9LZ17_9BACT</name>
<reference evidence="2 3" key="1">
    <citation type="journal article" date="2018" name="Arch. Microbiol.">
        <title>Hymenobacter segetis sp. nov., isolated from soil.</title>
        <authorList>
            <person name="Ten L.N."/>
            <person name="Lim S.J."/>
            <person name="Kim B.O."/>
            <person name="Kang I.K."/>
            <person name="Jung H.Y."/>
        </authorList>
    </citation>
    <scope>NUCLEOTIDE SEQUENCE [LARGE SCALE GENOMIC DNA]</scope>
    <source>
        <strain evidence="2 3">S7-3-11</strain>
    </source>
</reference>
<comment type="caution">
    <text evidence="2">The sequence shown here is derived from an EMBL/GenBank/DDBJ whole genome shotgun (WGS) entry which is preliminary data.</text>
</comment>
<proteinExistence type="predicted"/>
<protein>
    <submittedName>
        <fullName evidence="2">Uncharacterized protein</fullName>
    </submittedName>
</protein>
<evidence type="ECO:0000313" key="2">
    <source>
        <dbReference type="EMBL" id="MEL5996002.1"/>
    </source>
</evidence>
<organism evidence="2 3">
    <name type="scientific">Hymenobacter segetis</name>
    <dbReference type="NCBI Taxonomy" id="2025509"/>
    <lineage>
        <taxon>Bacteria</taxon>
        <taxon>Pseudomonadati</taxon>
        <taxon>Bacteroidota</taxon>
        <taxon>Cytophagia</taxon>
        <taxon>Cytophagales</taxon>
        <taxon>Hymenobacteraceae</taxon>
        <taxon>Hymenobacter</taxon>
    </lineage>
</organism>